<keyword evidence="11" id="KW-1185">Reference proteome</keyword>
<comment type="function">
    <text evidence="6">The UvrABC repair system catalyzes the recognition and processing of DNA lesions. UvrC both incises the 5' and 3' sides of the lesion. The N-terminal half is responsible for the 3' incision and the C-terminal half is responsible for the 5' incision.</text>
</comment>
<keyword evidence="4 6" id="KW-0267">Excision nuclease</keyword>
<evidence type="ECO:0000256" key="6">
    <source>
        <dbReference type="HAMAP-Rule" id="MF_00203"/>
    </source>
</evidence>
<evidence type="ECO:0000256" key="2">
    <source>
        <dbReference type="ARBA" id="ARBA00022763"/>
    </source>
</evidence>
<dbReference type="Pfam" id="PF14520">
    <property type="entry name" value="HHH_5"/>
    <property type="match status" value="1"/>
</dbReference>
<name>A0A1P8F626_9CHLR</name>
<proteinExistence type="inferred from homology"/>
<dbReference type="AlphaFoldDB" id="A0A1P8F626"/>
<reference evidence="11" key="1">
    <citation type="submission" date="2016-11" db="EMBL/GenBank/DDBJ databases">
        <title>Dehalogenimonas formicexedens sp. nov., a chlorinated alkane respiring bacterium isolated from contaminated groundwater.</title>
        <authorList>
            <person name="Key T.A."/>
            <person name="Bowman K.S."/>
            <person name="Lee I."/>
            <person name="Chun J."/>
            <person name="Albuquerque L."/>
            <person name="da Costa M.S."/>
            <person name="Rainey F.A."/>
            <person name="Moe W.M."/>
        </authorList>
    </citation>
    <scope>NUCLEOTIDE SEQUENCE [LARGE SCALE GENOMIC DNA]</scope>
    <source>
        <strain evidence="11">NSZ-14</strain>
    </source>
</reference>
<keyword evidence="5 6" id="KW-0234">DNA repair</keyword>
<dbReference type="FunFam" id="3.40.1440.10:FF:000001">
    <property type="entry name" value="UvrABC system protein C"/>
    <property type="match status" value="1"/>
</dbReference>
<dbReference type="SUPFAM" id="SSF82771">
    <property type="entry name" value="GIY-YIG endonuclease"/>
    <property type="match status" value="1"/>
</dbReference>
<dbReference type="PROSITE" id="PS50164">
    <property type="entry name" value="GIY_YIG"/>
    <property type="match status" value="1"/>
</dbReference>
<dbReference type="InterPro" id="IPR003583">
    <property type="entry name" value="Hlx-hairpin-Hlx_DNA-bd_motif"/>
</dbReference>
<dbReference type="InterPro" id="IPR035901">
    <property type="entry name" value="GIY-YIG_endonuc_sf"/>
</dbReference>
<dbReference type="PANTHER" id="PTHR30562">
    <property type="entry name" value="UVRC/OXIDOREDUCTASE"/>
    <property type="match status" value="1"/>
</dbReference>
<dbReference type="NCBIfam" id="NF001824">
    <property type="entry name" value="PRK00558.1-5"/>
    <property type="match status" value="1"/>
</dbReference>
<dbReference type="GO" id="GO:0009380">
    <property type="term" value="C:excinuclease repair complex"/>
    <property type="evidence" value="ECO:0007669"/>
    <property type="project" value="InterPro"/>
</dbReference>
<dbReference type="InterPro" id="IPR047296">
    <property type="entry name" value="GIY-YIG_UvrC_Cho"/>
</dbReference>
<comment type="subcellular location">
    <subcellularLocation>
        <location evidence="6">Cytoplasm</location>
    </subcellularLocation>
</comment>
<accession>A0A1P8F626</accession>
<evidence type="ECO:0000256" key="4">
    <source>
        <dbReference type="ARBA" id="ARBA00022881"/>
    </source>
</evidence>
<dbReference type="SMART" id="SM00278">
    <property type="entry name" value="HhH1"/>
    <property type="match status" value="2"/>
</dbReference>
<dbReference type="InterPro" id="IPR036876">
    <property type="entry name" value="UVR_dom_sf"/>
</dbReference>
<feature type="domain" description="GIY-YIG" evidence="8">
    <location>
        <begin position="38"/>
        <end position="117"/>
    </location>
</feature>
<evidence type="ECO:0000256" key="1">
    <source>
        <dbReference type="ARBA" id="ARBA00022490"/>
    </source>
</evidence>
<dbReference type="Pfam" id="PF22920">
    <property type="entry name" value="UvrC_RNaseH"/>
    <property type="match status" value="1"/>
</dbReference>
<dbReference type="KEGG" id="dfo:Dform_00584"/>
<dbReference type="InterPro" id="IPR000305">
    <property type="entry name" value="GIY-YIG_endonuc"/>
</dbReference>
<dbReference type="HAMAP" id="MF_00203">
    <property type="entry name" value="UvrC"/>
    <property type="match status" value="1"/>
</dbReference>
<dbReference type="Gene3D" id="4.10.860.10">
    <property type="entry name" value="UVR domain"/>
    <property type="match status" value="1"/>
</dbReference>
<dbReference type="CDD" id="cd10434">
    <property type="entry name" value="GIY-YIG_UvrC_Cho"/>
    <property type="match status" value="1"/>
</dbReference>
<dbReference type="Pfam" id="PF08459">
    <property type="entry name" value="UvrC_RNaseH_dom"/>
    <property type="match status" value="1"/>
</dbReference>
<dbReference type="RefSeq" id="WP_225973720.1">
    <property type="nucleotide sequence ID" value="NZ_CP018258.1"/>
</dbReference>
<dbReference type="InterPro" id="IPR038476">
    <property type="entry name" value="UvrC_RNase_H_dom_sf"/>
</dbReference>
<dbReference type="GO" id="GO:0009432">
    <property type="term" value="P:SOS response"/>
    <property type="evidence" value="ECO:0007669"/>
    <property type="project" value="UniProtKB-UniRule"/>
</dbReference>
<dbReference type="InterPro" id="IPR010994">
    <property type="entry name" value="RuvA_2-like"/>
</dbReference>
<dbReference type="InterPro" id="IPR001162">
    <property type="entry name" value="UvrC_RNase_H_dom"/>
</dbReference>
<dbReference type="GO" id="GO:0009381">
    <property type="term" value="F:excinuclease ABC activity"/>
    <property type="evidence" value="ECO:0007669"/>
    <property type="project" value="UniProtKB-UniRule"/>
</dbReference>
<dbReference type="PROSITE" id="PS50151">
    <property type="entry name" value="UVR"/>
    <property type="match status" value="1"/>
</dbReference>
<evidence type="ECO:0000259" key="8">
    <source>
        <dbReference type="PROSITE" id="PS50164"/>
    </source>
</evidence>
<comment type="similarity">
    <text evidence="6">Belongs to the UvrC family.</text>
</comment>
<evidence type="ECO:0000313" key="10">
    <source>
        <dbReference type="EMBL" id="APV43939.1"/>
    </source>
</evidence>
<evidence type="ECO:0000259" key="7">
    <source>
        <dbReference type="PROSITE" id="PS50151"/>
    </source>
</evidence>
<dbReference type="GO" id="GO:0003677">
    <property type="term" value="F:DNA binding"/>
    <property type="evidence" value="ECO:0007669"/>
    <property type="project" value="UniProtKB-UniRule"/>
</dbReference>
<keyword evidence="2 6" id="KW-0227">DNA damage</keyword>
<feature type="domain" description="UvrC family homology region profile" evidence="9">
    <location>
        <begin position="288"/>
        <end position="509"/>
    </location>
</feature>
<protein>
    <recommendedName>
        <fullName evidence="6">UvrABC system protein C</fullName>
        <shortName evidence="6">Protein UvrC</shortName>
    </recommendedName>
    <alternativeName>
        <fullName evidence="6">Excinuclease ABC subunit C</fullName>
    </alternativeName>
</protein>
<dbReference type="NCBIfam" id="TIGR00194">
    <property type="entry name" value="uvrC"/>
    <property type="match status" value="1"/>
</dbReference>
<evidence type="ECO:0000256" key="5">
    <source>
        <dbReference type="ARBA" id="ARBA00023204"/>
    </source>
</evidence>
<dbReference type="PROSITE" id="PS50165">
    <property type="entry name" value="UVRC"/>
    <property type="match status" value="1"/>
</dbReference>
<dbReference type="InterPro" id="IPR050066">
    <property type="entry name" value="UvrABC_protein_C"/>
</dbReference>
<keyword evidence="3 6" id="KW-0228">DNA excision</keyword>
<evidence type="ECO:0000259" key="9">
    <source>
        <dbReference type="PROSITE" id="PS50165"/>
    </source>
</evidence>
<gene>
    <name evidence="6" type="primary">uvrC</name>
    <name evidence="10" type="ORF">Dform_00584</name>
</gene>
<dbReference type="Proteomes" id="UP000185934">
    <property type="component" value="Chromosome"/>
</dbReference>
<dbReference type="EMBL" id="CP018258">
    <property type="protein sequence ID" value="APV43939.1"/>
    <property type="molecule type" value="Genomic_DNA"/>
</dbReference>
<dbReference type="InterPro" id="IPR001943">
    <property type="entry name" value="UVR_dom"/>
</dbReference>
<keyword evidence="1 6" id="KW-0963">Cytoplasm</keyword>
<dbReference type="SUPFAM" id="SSF46600">
    <property type="entry name" value="C-terminal UvrC-binding domain of UvrB"/>
    <property type="match status" value="1"/>
</dbReference>
<evidence type="ECO:0000313" key="11">
    <source>
        <dbReference type="Proteomes" id="UP000185934"/>
    </source>
</evidence>
<dbReference type="SMART" id="SM00465">
    <property type="entry name" value="GIYc"/>
    <property type="match status" value="1"/>
</dbReference>
<dbReference type="Gene3D" id="3.40.1440.10">
    <property type="entry name" value="GIY-YIG endonuclease"/>
    <property type="match status" value="1"/>
</dbReference>
<dbReference type="Gene3D" id="1.10.150.20">
    <property type="entry name" value="5' to 3' exonuclease, C-terminal subdomain"/>
    <property type="match status" value="1"/>
</dbReference>
<sequence length="628" mass="70387">MALNSTNALLHPAASPRYVKIVPMTTPFVEEQVRQLPDAPGVYIYKDEKGRIIYVGKAVNLKNRVRSYFRNSEKLDEKTRLLVADIRDLEYFVVPSEQDALILELNLIKRHRPHYNIMLKDDKGLPYLHITPGDWPKLEVTRRYVEGNGRYFGPFTDARSVHGVLDLLRRIFPFRSCTQDLKKVKRPCLEYDMHRCPSPCTGKILAAEYQKNIDQAVLLLEGKLDRVSRQLKADMTAAAGKMDFELAAALRDRIRDIDTVIGAQRIATRVKGELDAVAYVQAGDESFVMVFFVRGGKLIGREHFILKGTQDQPPSQVLASFVGQFYSGAAHLPPLILLQHEPDDKDVLEGWLSSKRGTKVEISVPRRGPRVELMATVADNAKKGLDQYKLKRMLTGAEDSKAALEDLARVLDLKEAPHRIEGYDISNIQGKMAVGSMVVFTGGRPDSKKYRRFRIKTVEGADDFAMMKEVVGRRFARAKGESEEKWASLPDLVLIDGGKGQLSAAVEALKEKDASNTPILGLAKEREEIFLPGKSQPIVLEERSPARRLLQRVRDEAHRFALGYHTNIREKKSVGSKLDAIPGIGPAKRRALIKRFASVPGVRAASVEEIAEVKGITPQLARLIKESL</sequence>
<dbReference type="GO" id="GO:0006289">
    <property type="term" value="P:nucleotide-excision repair"/>
    <property type="evidence" value="ECO:0007669"/>
    <property type="project" value="UniProtKB-UniRule"/>
</dbReference>
<dbReference type="Pfam" id="PF02151">
    <property type="entry name" value="UVR"/>
    <property type="match status" value="1"/>
</dbReference>
<feature type="domain" description="UVR" evidence="7">
    <location>
        <begin position="225"/>
        <end position="260"/>
    </location>
</feature>
<dbReference type="PANTHER" id="PTHR30562:SF1">
    <property type="entry name" value="UVRABC SYSTEM PROTEIN C"/>
    <property type="match status" value="1"/>
</dbReference>
<dbReference type="InterPro" id="IPR004791">
    <property type="entry name" value="UvrC"/>
</dbReference>
<dbReference type="Pfam" id="PF01541">
    <property type="entry name" value="GIY-YIG"/>
    <property type="match status" value="1"/>
</dbReference>
<organism evidence="10 11">
    <name type="scientific">Dehalogenimonas formicexedens</name>
    <dbReference type="NCBI Taxonomy" id="1839801"/>
    <lineage>
        <taxon>Bacteria</taxon>
        <taxon>Bacillati</taxon>
        <taxon>Chloroflexota</taxon>
        <taxon>Dehalococcoidia</taxon>
        <taxon>Dehalococcoidales</taxon>
        <taxon>Dehalococcoidaceae</taxon>
        <taxon>Dehalogenimonas</taxon>
    </lineage>
</organism>
<dbReference type="Gene3D" id="3.30.420.340">
    <property type="entry name" value="UvrC, RNAse H endonuclease domain"/>
    <property type="match status" value="1"/>
</dbReference>
<keyword evidence="6" id="KW-0742">SOS response</keyword>
<dbReference type="GO" id="GO:0005737">
    <property type="term" value="C:cytoplasm"/>
    <property type="evidence" value="ECO:0007669"/>
    <property type="project" value="UniProtKB-SubCell"/>
</dbReference>
<comment type="subunit">
    <text evidence="6">Interacts with UvrB in an incision complex.</text>
</comment>
<evidence type="ECO:0000256" key="3">
    <source>
        <dbReference type="ARBA" id="ARBA00022769"/>
    </source>
</evidence>
<dbReference type="SUPFAM" id="SSF47781">
    <property type="entry name" value="RuvA domain 2-like"/>
    <property type="match status" value="1"/>
</dbReference>
<dbReference type="STRING" id="1839801.Dform_00584"/>